<reference evidence="7 8" key="1">
    <citation type="submission" date="2024-04" db="EMBL/GenBank/DDBJ databases">
        <authorList>
            <person name="Fracassetti M."/>
        </authorList>
    </citation>
    <scope>NUCLEOTIDE SEQUENCE [LARGE SCALE GENOMIC DNA]</scope>
</reference>
<proteinExistence type="inferred from homology"/>
<protein>
    <recommendedName>
        <fullName evidence="6">Strictosidine synthase conserved region domain-containing protein</fullName>
    </recommendedName>
</protein>
<sequence length="397" mass="42695">MVTTAITQPSHCWKHVSLVVAVFLLGSSVVCGSGSMIVEDGLKSLQKVELPEGVEGPESIAFDCNGGGPYVGVSDGRILKWHSSSAAAAQLGGKWVEFAIPSHNRDRKACDGSTNPKLEPNCGRPLGLKFNPLTCELYIADAYFGLLAVGPQGGVAKVLVSSSPQGIPFRFLNALDIDSTTGIVYFTDTSLYFQRWDWILSIITSDRTGRLLRYDPRSKKLEVLSEGLAFPNGVALSKDGSFLLVAESSTMRILKFPLLLLRHDDDHDQLMSSSSPLVPELFAQLGRFPDNVKRNPSGDFWVALNSGRGRIVSNSPESESSSSSSYGSWFWKMGQKKKMMDPVGVKLSEDGEVVKVLDGGGGDALNSVSEVLETEGGEGGLWIGSAVQSFVGRIVTN</sequence>
<accession>A0AAV2GCI9</accession>
<evidence type="ECO:0000256" key="1">
    <source>
        <dbReference type="ARBA" id="ARBA00004116"/>
    </source>
</evidence>
<evidence type="ECO:0000256" key="5">
    <source>
        <dbReference type="SAM" id="Phobius"/>
    </source>
</evidence>
<evidence type="ECO:0000256" key="4">
    <source>
        <dbReference type="ARBA" id="ARBA00023180"/>
    </source>
</evidence>
<dbReference type="AlphaFoldDB" id="A0AAV2GCI9"/>
<keyword evidence="5" id="KW-0812">Transmembrane</keyword>
<feature type="domain" description="Strictosidine synthase conserved region" evidence="6">
    <location>
        <begin position="173"/>
        <end position="256"/>
    </location>
</feature>
<dbReference type="PANTHER" id="PTHR10426:SF86">
    <property type="entry name" value="PROTEIN STRICTOSIDINE SYNTHASE-LIKE 10-LIKE"/>
    <property type="match status" value="1"/>
</dbReference>
<dbReference type="GO" id="GO:0016787">
    <property type="term" value="F:hydrolase activity"/>
    <property type="evidence" value="ECO:0007669"/>
    <property type="project" value="TreeGrafter"/>
</dbReference>
<keyword evidence="4" id="KW-0325">Glycoprotein</keyword>
<dbReference type="Pfam" id="PF03088">
    <property type="entry name" value="Str_synth"/>
    <property type="match status" value="1"/>
</dbReference>
<keyword evidence="3" id="KW-0926">Vacuole</keyword>
<dbReference type="Pfam" id="PF20067">
    <property type="entry name" value="SSL_N"/>
    <property type="match status" value="1"/>
</dbReference>
<gene>
    <name evidence="7" type="ORF">LTRI10_LOCUS48005</name>
</gene>
<dbReference type="SUPFAM" id="SSF63829">
    <property type="entry name" value="Calcium-dependent phosphotriesterase"/>
    <property type="match status" value="1"/>
</dbReference>
<evidence type="ECO:0000259" key="6">
    <source>
        <dbReference type="Pfam" id="PF03088"/>
    </source>
</evidence>
<comment type="subcellular location">
    <subcellularLocation>
        <location evidence="1">Vacuole</location>
    </subcellularLocation>
</comment>
<name>A0AAV2GCI9_9ROSI</name>
<keyword evidence="5" id="KW-0472">Membrane</keyword>
<feature type="transmembrane region" description="Helical" evidence="5">
    <location>
        <begin position="16"/>
        <end position="38"/>
    </location>
</feature>
<dbReference type="Gene3D" id="2.120.10.30">
    <property type="entry name" value="TolB, C-terminal domain"/>
    <property type="match status" value="1"/>
</dbReference>
<dbReference type="PANTHER" id="PTHR10426">
    <property type="entry name" value="STRICTOSIDINE SYNTHASE-RELATED"/>
    <property type="match status" value="1"/>
</dbReference>
<dbReference type="GO" id="GO:0005773">
    <property type="term" value="C:vacuole"/>
    <property type="evidence" value="ECO:0007669"/>
    <property type="project" value="UniProtKB-SubCell"/>
</dbReference>
<dbReference type="EMBL" id="OZ034821">
    <property type="protein sequence ID" value="CAL1408409.1"/>
    <property type="molecule type" value="Genomic_DNA"/>
</dbReference>
<evidence type="ECO:0000256" key="2">
    <source>
        <dbReference type="ARBA" id="ARBA00009191"/>
    </source>
</evidence>
<keyword evidence="8" id="KW-1185">Reference proteome</keyword>
<evidence type="ECO:0000313" key="7">
    <source>
        <dbReference type="EMBL" id="CAL1408409.1"/>
    </source>
</evidence>
<keyword evidence="5" id="KW-1133">Transmembrane helix</keyword>
<comment type="similarity">
    <text evidence="2">Belongs to the strictosidine synthase family.</text>
</comment>
<dbReference type="InterPro" id="IPR018119">
    <property type="entry name" value="Strictosidine_synth_cons-reg"/>
</dbReference>
<dbReference type="GO" id="GO:0012505">
    <property type="term" value="C:endomembrane system"/>
    <property type="evidence" value="ECO:0007669"/>
    <property type="project" value="TreeGrafter"/>
</dbReference>
<evidence type="ECO:0000256" key="3">
    <source>
        <dbReference type="ARBA" id="ARBA00022554"/>
    </source>
</evidence>
<dbReference type="InterPro" id="IPR011042">
    <property type="entry name" value="6-blade_b-propeller_TolB-like"/>
</dbReference>
<evidence type="ECO:0000313" key="8">
    <source>
        <dbReference type="Proteomes" id="UP001497516"/>
    </source>
</evidence>
<organism evidence="7 8">
    <name type="scientific">Linum trigynum</name>
    <dbReference type="NCBI Taxonomy" id="586398"/>
    <lineage>
        <taxon>Eukaryota</taxon>
        <taxon>Viridiplantae</taxon>
        <taxon>Streptophyta</taxon>
        <taxon>Embryophyta</taxon>
        <taxon>Tracheophyta</taxon>
        <taxon>Spermatophyta</taxon>
        <taxon>Magnoliopsida</taxon>
        <taxon>eudicotyledons</taxon>
        <taxon>Gunneridae</taxon>
        <taxon>Pentapetalae</taxon>
        <taxon>rosids</taxon>
        <taxon>fabids</taxon>
        <taxon>Malpighiales</taxon>
        <taxon>Linaceae</taxon>
        <taxon>Linum</taxon>
    </lineage>
</organism>
<dbReference type="Proteomes" id="UP001497516">
    <property type="component" value="Chromosome 8"/>
</dbReference>